<organism evidence="8 9">
    <name type="scientific">Kushneria pakistanensis</name>
    <dbReference type="NCBI Taxonomy" id="1508770"/>
    <lineage>
        <taxon>Bacteria</taxon>
        <taxon>Pseudomonadati</taxon>
        <taxon>Pseudomonadota</taxon>
        <taxon>Gammaproteobacteria</taxon>
        <taxon>Oceanospirillales</taxon>
        <taxon>Halomonadaceae</taxon>
        <taxon>Kushneria</taxon>
    </lineage>
</organism>
<keyword evidence="4 7" id="KW-1133">Transmembrane helix</keyword>
<feature type="transmembrane region" description="Helical" evidence="7">
    <location>
        <begin position="309"/>
        <end position="336"/>
    </location>
</feature>
<dbReference type="InterPro" id="IPR002549">
    <property type="entry name" value="AI-2E-like"/>
</dbReference>
<comment type="similarity">
    <text evidence="2">Belongs to the autoinducer-2 exporter (AI-2E) (TC 2.A.86) family.</text>
</comment>
<keyword evidence="3 7" id="KW-0812">Transmembrane</keyword>
<feature type="region of interest" description="Disordered" evidence="6">
    <location>
        <begin position="350"/>
        <end position="382"/>
    </location>
</feature>
<comment type="caution">
    <text evidence="8">The sequence shown here is derived from an EMBL/GenBank/DDBJ whole genome shotgun (WGS) entry which is preliminary data.</text>
</comment>
<dbReference type="PANTHER" id="PTHR21716">
    <property type="entry name" value="TRANSMEMBRANE PROTEIN"/>
    <property type="match status" value="1"/>
</dbReference>
<evidence type="ECO:0000256" key="2">
    <source>
        <dbReference type="ARBA" id="ARBA00009773"/>
    </source>
</evidence>
<evidence type="ECO:0000256" key="1">
    <source>
        <dbReference type="ARBA" id="ARBA00004141"/>
    </source>
</evidence>
<keyword evidence="9" id="KW-1185">Reference proteome</keyword>
<feature type="transmembrane region" description="Helical" evidence="7">
    <location>
        <begin position="266"/>
        <end position="289"/>
    </location>
</feature>
<evidence type="ECO:0000256" key="5">
    <source>
        <dbReference type="ARBA" id="ARBA00023136"/>
    </source>
</evidence>
<proteinExistence type="inferred from homology"/>
<evidence type="ECO:0000313" key="8">
    <source>
        <dbReference type="EMBL" id="GHC16386.1"/>
    </source>
</evidence>
<accession>A0ABQ3FAR3</accession>
<dbReference type="EMBL" id="BMZM01000001">
    <property type="protein sequence ID" value="GHC16386.1"/>
    <property type="molecule type" value="Genomic_DNA"/>
</dbReference>
<evidence type="ECO:0000313" key="9">
    <source>
        <dbReference type="Proteomes" id="UP000604243"/>
    </source>
</evidence>
<comment type="subcellular location">
    <subcellularLocation>
        <location evidence="1">Membrane</location>
        <topology evidence="1">Multi-pass membrane protein</topology>
    </subcellularLocation>
</comment>
<feature type="compositionally biased region" description="Polar residues" evidence="6">
    <location>
        <begin position="355"/>
        <end position="375"/>
    </location>
</feature>
<dbReference type="RefSeq" id="WP_189514604.1">
    <property type="nucleotide sequence ID" value="NZ_BMZM01000001.1"/>
</dbReference>
<evidence type="ECO:0000256" key="7">
    <source>
        <dbReference type="SAM" id="Phobius"/>
    </source>
</evidence>
<dbReference type="Proteomes" id="UP000604243">
    <property type="component" value="Unassembled WGS sequence"/>
</dbReference>
<evidence type="ECO:0000256" key="4">
    <source>
        <dbReference type="ARBA" id="ARBA00022989"/>
    </source>
</evidence>
<sequence length="382" mass="41556">MEKPIEKRAFELLLVGVSVAFIWILLPFFSAIFWGVILALVFMPLQRRLLSLYGGRRNLAAITNVLICIFIVIIPVTLIAGSLVQEGTSVYQRIRSGDLDVGAYVEQARQALPPSVDDWLESTGMGDLSQLRDRVSEGASQGSQMLASKALSIGQNTLQFFISLGIMLYLLFFLFRDGVPLGRRIRQAIPLSARYKYQLLNKFITVTRATVKGNIIVAATQGGIGGLAFWGLGIEAPLLWGVIMAFLSLLPAIGAALVWGPVAIYYLITGNIVDGIILTFVGVVIIGLADNFLRPILVGKDTKLPDYVVLISTLGGMALFGINGFVIGPLIAALFIAAWDLFSHEKEEDEAGTITELSPISTEAVQHPSQTTTQDNEQRDSN</sequence>
<name>A0ABQ3FAR3_9GAMM</name>
<gene>
    <name evidence="8" type="ORF">GCM10010082_04060</name>
</gene>
<dbReference type="PANTHER" id="PTHR21716:SF4">
    <property type="entry name" value="TRANSMEMBRANE PROTEIN 245"/>
    <property type="match status" value="1"/>
</dbReference>
<feature type="transmembrane region" description="Helical" evidence="7">
    <location>
        <begin position="158"/>
        <end position="175"/>
    </location>
</feature>
<dbReference type="Pfam" id="PF01594">
    <property type="entry name" value="AI-2E_transport"/>
    <property type="match status" value="1"/>
</dbReference>
<keyword evidence="5 7" id="KW-0472">Membrane</keyword>
<feature type="transmembrane region" description="Helical" evidence="7">
    <location>
        <begin position="12"/>
        <end position="42"/>
    </location>
</feature>
<protein>
    <submittedName>
        <fullName evidence="8">AI-2E family transporter</fullName>
    </submittedName>
</protein>
<evidence type="ECO:0000256" key="3">
    <source>
        <dbReference type="ARBA" id="ARBA00022692"/>
    </source>
</evidence>
<feature type="transmembrane region" description="Helical" evidence="7">
    <location>
        <begin position="62"/>
        <end position="84"/>
    </location>
</feature>
<reference evidence="9" key="1">
    <citation type="journal article" date="2019" name="Int. J. Syst. Evol. Microbiol.">
        <title>The Global Catalogue of Microorganisms (GCM) 10K type strain sequencing project: providing services to taxonomists for standard genome sequencing and annotation.</title>
        <authorList>
            <consortium name="The Broad Institute Genomics Platform"/>
            <consortium name="The Broad Institute Genome Sequencing Center for Infectious Disease"/>
            <person name="Wu L."/>
            <person name="Ma J."/>
        </authorList>
    </citation>
    <scope>NUCLEOTIDE SEQUENCE [LARGE SCALE GENOMIC DNA]</scope>
    <source>
        <strain evidence="9">KCTC 42082</strain>
    </source>
</reference>
<evidence type="ECO:0000256" key="6">
    <source>
        <dbReference type="SAM" id="MobiDB-lite"/>
    </source>
</evidence>
<feature type="transmembrane region" description="Helical" evidence="7">
    <location>
        <begin position="238"/>
        <end position="259"/>
    </location>
</feature>